<comment type="caution">
    <text evidence="10">The sequence shown here is derived from an EMBL/GenBank/DDBJ whole genome shotgun (WGS) entry which is preliminary data.</text>
</comment>
<keyword evidence="5 8" id="KW-1133">Transmembrane helix</keyword>
<keyword evidence="2" id="KW-0813">Transport</keyword>
<evidence type="ECO:0000256" key="5">
    <source>
        <dbReference type="ARBA" id="ARBA00022989"/>
    </source>
</evidence>
<evidence type="ECO:0000313" key="11">
    <source>
        <dbReference type="Proteomes" id="UP000436088"/>
    </source>
</evidence>
<feature type="domain" description="Amino acid transporter transmembrane" evidence="9">
    <location>
        <begin position="334"/>
        <end position="482"/>
    </location>
</feature>
<accession>A0A6A2ZV78</accession>
<keyword evidence="11" id="KW-1185">Reference proteome</keyword>
<dbReference type="GO" id="GO:0031090">
    <property type="term" value="C:organelle membrane"/>
    <property type="evidence" value="ECO:0007669"/>
    <property type="project" value="UniProtKB-ARBA"/>
</dbReference>
<dbReference type="PANTHER" id="PTHR22950">
    <property type="entry name" value="AMINO ACID TRANSPORTER"/>
    <property type="match status" value="1"/>
</dbReference>
<protein>
    <submittedName>
        <fullName evidence="10">Xyloglucan glycosyltransferase 12</fullName>
    </submittedName>
</protein>
<dbReference type="Proteomes" id="UP000436088">
    <property type="component" value="Unassembled WGS sequence"/>
</dbReference>
<reference evidence="10" key="1">
    <citation type="submission" date="2019-09" db="EMBL/GenBank/DDBJ databases">
        <title>Draft genome information of white flower Hibiscus syriacus.</title>
        <authorList>
            <person name="Kim Y.-M."/>
        </authorList>
    </citation>
    <scope>NUCLEOTIDE SEQUENCE [LARGE SCALE GENOMIC DNA]</scope>
    <source>
        <strain evidence="10">YM2019G1</strain>
    </source>
</reference>
<dbReference type="InterPro" id="IPR013057">
    <property type="entry name" value="AA_transpt_TM"/>
</dbReference>
<gene>
    <name evidence="10" type="ORF">F3Y22_tig00110684pilonHSYRG00049</name>
</gene>
<evidence type="ECO:0000256" key="8">
    <source>
        <dbReference type="SAM" id="Phobius"/>
    </source>
</evidence>
<evidence type="ECO:0000256" key="4">
    <source>
        <dbReference type="ARBA" id="ARBA00022970"/>
    </source>
</evidence>
<dbReference type="GO" id="GO:0016740">
    <property type="term" value="F:transferase activity"/>
    <property type="evidence" value="ECO:0007669"/>
    <property type="project" value="UniProtKB-KW"/>
</dbReference>
<organism evidence="10 11">
    <name type="scientific">Hibiscus syriacus</name>
    <name type="common">Rose of Sharon</name>
    <dbReference type="NCBI Taxonomy" id="106335"/>
    <lineage>
        <taxon>Eukaryota</taxon>
        <taxon>Viridiplantae</taxon>
        <taxon>Streptophyta</taxon>
        <taxon>Embryophyta</taxon>
        <taxon>Tracheophyta</taxon>
        <taxon>Spermatophyta</taxon>
        <taxon>Magnoliopsida</taxon>
        <taxon>eudicotyledons</taxon>
        <taxon>Gunneridae</taxon>
        <taxon>Pentapetalae</taxon>
        <taxon>rosids</taxon>
        <taxon>malvids</taxon>
        <taxon>Malvales</taxon>
        <taxon>Malvaceae</taxon>
        <taxon>Malvoideae</taxon>
        <taxon>Hibiscus</taxon>
    </lineage>
</organism>
<evidence type="ECO:0000256" key="2">
    <source>
        <dbReference type="ARBA" id="ARBA00022448"/>
    </source>
</evidence>
<dbReference type="GO" id="GO:0015179">
    <property type="term" value="F:L-amino acid transmembrane transporter activity"/>
    <property type="evidence" value="ECO:0007669"/>
    <property type="project" value="TreeGrafter"/>
</dbReference>
<dbReference type="PANTHER" id="PTHR22950:SF686">
    <property type="entry name" value="AMINO ACID TRANSPORTER AVT6A-LIKE"/>
    <property type="match status" value="1"/>
</dbReference>
<evidence type="ECO:0000256" key="6">
    <source>
        <dbReference type="ARBA" id="ARBA00023136"/>
    </source>
</evidence>
<keyword evidence="4" id="KW-0029">Amino-acid transport</keyword>
<sequence length="511" mass="57216">MILFIQANDLDAWEMIESGYSFSKKKEKNWSDQERKKAQQNAKAMHMVFCAFGHEIYEGVSSCSSAKELWNKLEEIHGNKKEEPTKVVSLLANEDPKDMAYDPAPSQEGRNESPVSLDGDIGDEFVIESFDRGVLEGVEIDGDTFFNNLVGYMNYKTTLLALTENINIGGPSPEVNTVAPNSVHPKPEWTAGGIALLIGKHSERTHRENFRKHFLKRLDEPDSEIVQLVSSVQSCKSVQYPRGRVEDTYHHDHVPCRAGRTAAAVRESPPCSLSLNKEVECQALNIILNSVSNTIYIQLGKDQVRPFMVQHYIEYDLPYLCKDHQPYDHKDFKCLAFFGVVHFGDHNMDDVLAKFDDDLGIPYSLLLDDLVKVSYGLHLMLVFPIVFFSLRLNVDGLLFPYAIPIAFDDRRFFSVTVALMGFILMGAICVPCIWDAFQFTGATATVCVGFIFPAVISLRDTHGIATKNDKLISWIMIFLAVSTSTVAPETPSDKGNQSGFLSFGLLSSELT</sequence>
<dbReference type="AlphaFoldDB" id="A0A6A2ZV78"/>
<feature type="transmembrane region" description="Helical" evidence="8">
    <location>
        <begin position="439"/>
        <end position="459"/>
    </location>
</feature>
<evidence type="ECO:0000313" key="10">
    <source>
        <dbReference type="EMBL" id="KAE8695798.1"/>
    </source>
</evidence>
<evidence type="ECO:0000256" key="3">
    <source>
        <dbReference type="ARBA" id="ARBA00022692"/>
    </source>
</evidence>
<keyword evidence="3 8" id="KW-0812">Transmembrane</keyword>
<keyword evidence="6 8" id="KW-0472">Membrane</keyword>
<evidence type="ECO:0000256" key="7">
    <source>
        <dbReference type="SAM" id="MobiDB-lite"/>
    </source>
</evidence>
<dbReference type="Pfam" id="PF14223">
    <property type="entry name" value="Retrotran_gag_2"/>
    <property type="match status" value="1"/>
</dbReference>
<dbReference type="Pfam" id="PF01490">
    <property type="entry name" value="Aa_trans"/>
    <property type="match status" value="1"/>
</dbReference>
<name>A0A6A2ZV78_HIBSY</name>
<evidence type="ECO:0000259" key="9">
    <source>
        <dbReference type="Pfam" id="PF01490"/>
    </source>
</evidence>
<feature type="transmembrane region" description="Helical" evidence="8">
    <location>
        <begin position="412"/>
        <end position="433"/>
    </location>
</feature>
<evidence type="ECO:0000256" key="1">
    <source>
        <dbReference type="ARBA" id="ARBA00004141"/>
    </source>
</evidence>
<feature type="transmembrane region" description="Helical" evidence="8">
    <location>
        <begin position="373"/>
        <end position="392"/>
    </location>
</feature>
<comment type="subcellular location">
    <subcellularLocation>
        <location evidence="1">Membrane</location>
        <topology evidence="1">Multi-pass membrane protein</topology>
    </subcellularLocation>
</comment>
<proteinExistence type="predicted"/>
<feature type="region of interest" description="Disordered" evidence="7">
    <location>
        <begin position="94"/>
        <end position="118"/>
    </location>
</feature>
<dbReference type="EMBL" id="VEPZ02001073">
    <property type="protein sequence ID" value="KAE8695798.1"/>
    <property type="molecule type" value="Genomic_DNA"/>
</dbReference>
<feature type="transmembrane region" description="Helical" evidence="8">
    <location>
        <begin position="471"/>
        <end position="488"/>
    </location>
</feature>